<gene>
    <name evidence="2" type="ORF">B0T19DRAFT_176730</name>
</gene>
<proteinExistence type="predicted"/>
<feature type="region of interest" description="Disordered" evidence="1">
    <location>
        <begin position="369"/>
        <end position="389"/>
    </location>
</feature>
<feature type="region of interest" description="Disordered" evidence="1">
    <location>
        <begin position="167"/>
        <end position="190"/>
    </location>
</feature>
<feature type="compositionally biased region" description="Polar residues" evidence="1">
    <location>
        <begin position="18"/>
        <end position="42"/>
    </location>
</feature>
<dbReference type="AlphaFoldDB" id="A0AAE0IN04"/>
<evidence type="ECO:0000256" key="1">
    <source>
        <dbReference type="SAM" id="MobiDB-lite"/>
    </source>
</evidence>
<keyword evidence="3" id="KW-1185">Reference proteome</keyword>
<comment type="caution">
    <text evidence="2">The sequence shown here is derived from an EMBL/GenBank/DDBJ whole genome shotgun (WGS) entry which is preliminary data.</text>
</comment>
<dbReference type="Proteomes" id="UP001286456">
    <property type="component" value="Unassembled WGS sequence"/>
</dbReference>
<reference evidence="2" key="2">
    <citation type="submission" date="2023-06" db="EMBL/GenBank/DDBJ databases">
        <authorList>
            <consortium name="Lawrence Berkeley National Laboratory"/>
            <person name="Haridas S."/>
            <person name="Hensen N."/>
            <person name="Bonometti L."/>
            <person name="Westerberg I."/>
            <person name="Brannstrom I.O."/>
            <person name="Guillou S."/>
            <person name="Cros-Aarteil S."/>
            <person name="Calhoun S."/>
            <person name="Kuo A."/>
            <person name="Mondo S."/>
            <person name="Pangilinan J."/>
            <person name="Riley R."/>
            <person name="Labutti K."/>
            <person name="Andreopoulos B."/>
            <person name="Lipzen A."/>
            <person name="Chen C."/>
            <person name="Yanf M."/>
            <person name="Daum C."/>
            <person name="Ng V."/>
            <person name="Clum A."/>
            <person name="Steindorff A."/>
            <person name="Ohm R."/>
            <person name="Martin F."/>
            <person name="Silar P."/>
            <person name="Natvig D."/>
            <person name="Lalanne C."/>
            <person name="Gautier V."/>
            <person name="Ament-Velasquez S.L."/>
            <person name="Kruys A."/>
            <person name="Hutchinson M.I."/>
            <person name="Powell A.J."/>
            <person name="Barry K."/>
            <person name="Miller A.N."/>
            <person name="Grigoriev I.V."/>
            <person name="Debuchy R."/>
            <person name="Gladieux P."/>
            <person name="Thoren M.H."/>
            <person name="Johannesson H."/>
        </authorList>
    </citation>
    <scope>NUCLEOTIDE SEQUENCE</scope>
    <source>
        <strain evidence="2">SMH4131-1</strain>
    </source>
</reference>
<accession>A0AAE0IN04</accession>
<feature type="compositionally biased region" description="Basic and acidic residues" evidence="1">
    <location>
        <begin position="1"/>
        <end position="11"/>
    </location>
</feature>
<reference evidence="2" key="1">
    <citation type="journal article" date="2023" name="Mol. Phylogenet. Evol.">
        <title>Genome-scale phylogeny and comparative genomics of the fungal order Sordariales.</title>
        <authorList>
            <person name="Hensen N."/>
            <person name="Bonometti L."/>
            <person name="Westerberg I."/>
            <person name="Brannstrom I.O."/>
            <person name="Guillou S."/>
            <person name="Cros-Aarteil S."/>
            <person name="Calhoun S."/>
            <person name="Haridas S."/>
            <person name="Kuo A."/>
            <person name="Mondo S."/>
            <person name="Pangilinan J."/>
            <person name="Riley R."/>
            <person name="LaButti K."/>
            <person name="Andreopoulos B."/>
            <person name="Lipzen A."/>
            <person name="Chen C."/>
            <person name="Yan M."/>
            <person name="Daum C."/>
            <person name="Ng V."/>
            <person name="Clum A."/>
            <person name="Steindorff A."/>
            <person name="Ohm R.A."/>
            <person name="Martin F."/>
            <person name="Silar P."/>
            <person name="Natvig D.O."/>
            <person name="Lalanne C."/>
            <person name="Gautier V."/>
            <person name="Ament-Velasquez S.L."/>
            <person name="Kruys A."/>
            <person name="Hutchinson M.I."/>
            <person name="Powell A.J."/>
            <person name="Barry K."/>
            <person name="Miller A.N."/>
            <person name="Grigoriev I.V."/>
            <person name="Debuchy R."/>
            <person name="Gladieux P."/>
            <person name="Hiltunen Thoren M."/>
            <person name="Johannesson H."/>
        </authorList>
    </citation>
    <scope>NUCLEOTIDE SEQUENCE</scope>
    <source>
        <strain evidence="2">SMH4131-1</strain>
    </source>
</reference>
<feature type="region of interest" description="Disordered" evidence="1">
    <location>
        <begin position="1"/>
        <end position="61"/>
    </location>
</feature>
<evidence type="ECO:0000313" key="2">
    <source>
        <dbReference type="EMBL" id="KAK3327900.1"/>
    </source>
</evidence>
<organism evidence="2 3">
    <name type="scientific">Cercophora scortea</name>
    <dbReference type="NCBI Taxonomy" id="314031"/>
    <lineage>
        <taxon>Eukaryota</taxon>
        <taxon>Fungi</taxon>
        <taxon>Dikarya</taxon>
        <taxon>Ascomycota</taxon>
        <taxon>Pezizomycotina</taxon>
        <taxon>Sordariomycetes</taxon>
        <taxon>Sordariomycetidae</taxon>
        <taxon>Sordariales</taxon>
        <taxon>Lasiosphaeriaceae</taxon>
        <taxon>Cercophora</taxon>
    </lineage>
</organism>
<sequence>MDDNRGQRRQNEPPVHGASNTRYHQSLHESAQQRRSFPNTQGERYRSATLNASPSGAARGMAGSAGYSGYYQEPSGTAFSATTMPQGAMSYHHSAADYGQPDSRQAQSFTGTYNPTAMMYNVPQGAGPQSAAVYDTSQQFPSRQPAGLQMMATDVAAPYFSSEPANNPAATAMQAQSTSSSTPQVYQQPGLQNYSASGMTAIGEMAAQSTPASDVRMDEEYPASGGLDQAYASYQSALKEIFQNIRNGVLATASESLLNVSDWLLSHVADLGLTSDDQNLHSDRIKLWNDFNHAWLGMFQRQKEMMEATQQTQRPQSLISQEGLEKMGKELVRLCDGIERHGLVDYQYGVWEEQIISILEECLDLFEPSEASGASGGEATAAASSSQRR</sequence>
<feature type="compositionally biased region" description="Low complexity" evidence="1">
    <location>
        <begin position="168"/>
        <end position="184"/>
    </location>
</feature>
<name>A0AAE0IN04_9PEZI</name>
<protein>
    <submittedName>
        <fullName evidence="2">Uncharacterized protein</fullName>
    </submittedName>
</protein>
<feature type="compositionally biased region" description="Low complexity" evidence="1">
    <location>
        <begin position="52"/>
        <end position="61"/>
    </location>
</feature>
<evidence type="ECO:0000313" key="3">
    <source>
        <dbReference type="Proteomes" id="UP001286456"/>
    </source>
</evidence>
<dbReference type="EMBL" id="JAUEPO010000003">
    <property type="protein sequence ID" value="KAK3327900.1"/>
    <property type="molecule type" value="Genomic_DNA"/>
</dbReference>